<dbReference type="SUPFAM" id="SSF55811">
    <property type="entry name" value="Nudix"/>
    <property type="match status" value="1"/>
</dbReference>
<reference evidence="3 4" key="1">
    <citation type="journal article" date="2024" name="Nat. Commun.">
        <title>Phylogenomics reveals the evolutionary origins of lichenization in chlorophyte algae.</title>
        <authorList>
            <person name="Puginier C."/>
            <person name="Libourel C."/>
            <person name="Otte J."/>
            <person name="Skaloud P."/>
            <person name="Haon M."/>
            <person name="Grisel S."/>
            <person name="Petersen M."/>
            <person name="Berrin J.G."/>
            <person name="Delaux P.M."/>
            <person name="Dal Grande F."/>
            <person name="Keller J."/>
        </authorList>
    </citation>
    <scope>NUCLEOTIDE SEQUENCE [LARGE SCALE GENOMIC DNA]</scope>
    <source>
        <strain evidence="3 4">SAG 2043</strain>
    </source>
</reference>
<gene>
    <name evidence="3" type="ORF">WJX72_008946</name>
</gene>
<evidence type="ECO:0000313" key="3">
    <source>
        <dbReference type="EMBL" id="KAK9820320.1"/>
    </source>
</evidence>
<dbReference type="EMBL" id="JALJOR010000003">
    <property type="protein sequence ID" value="KAK9820320.1"/>
    <property type="molecule type" value="Genomic_DNA"/>
</dbReference>
<feature type="region of interest" description="Disordered" evidence="1">
    <location>
        <begin position="216"/>
        <end position="279"/>
    </location>
</feature>
<organism evidence="3 4">
    <name type="scientific">[Myrmecia] bisecta</name>
    <dbReference type="NCBI Taxonomy" id="41462"/>
    <lineage>
        <taxon>Eukaryota</taxon>
        <taxon>Viridiplantae</taxon>
        <taxon>Chlorophyta</taxon>
        <taxon>core chlorophytes</taxon>
        <taxon>Trebouxiophyceae</taxon>
        <taxon>Trebouxiales</taxon>
        <taxon>Trebouxiaceae</taxon>
        <taxon>Myrmecia</taxon>
    </lineage>
</organism>
<feature type="region of interest" description="Disordered" evidence="1">
    <location>
        <begin position="1"/>
        <end position="25"/>
    </location>
</feature>
<feature type="domain" description="Nudix hydrolase" evidence="2">
    <location>
        <begin position="54"/>
        <end position="209"/>
    </location>
</feature>
<feature type="compositionally biased region" description="Polar residues" evidence="1">
    <location>
        <begin position="216"/>
        <end position="230"/>
    </location>
</feature>
<comment type="caution">
    <text evidence="3">The sequence shown here is derived from an EMBL/GenBank/DDBJ whole genome shotgun (WGS) entry which is preliminary data.</text>
</comment>
<evidence type="ECO:0000256" key="1">
    <source>
        <dbReference type="SAM" id="MobiDB-lite"/>
    </source>
</evidence>
<protein>
    <recommendedName>
        <fullName evidence="2">Nudix hydrolase domain-containing protein</fullName>
    </recommendedName>
</protein>
<dbReference type="Proteomes" id="UP001489004">
    <property type="component" value="Unassembled WGS sequence"/>
</dbReference>
<evidence type="ECO:0000313" key="4">
    <source>
        <dbReference type="Proteomes" id="UP001489004"/>
    </source>
</evidence>
<accession>A0AAW1QFU7</accession>
<feature type="compositionally biased region" description="Basic and acidic residues" evidence="1">
    <location>
        <begin position="261"/>
        <end position="274"/>
    </location>
</feature>
<dbReference type="Gene3D" id="3.90.79.10">
    <property type="entry name" value="Nucleoside Triphosphate Pyrophosphohydrolase"/>
    <property type="match status" value="1"/>
</dbReference>
<dbReference type="AlphaFoldDB" id="A0AAW1QFU7"/>
<dbReference type="PROSITE" id="PS51462">
    <property type="entry name" value="NUDIX"/>
    <property type="match status" value="1"/>
</dbReference>
<evidence type="ECO:0000259" key="2">
    <source>
        <dbReference type="PROSITE" id="PS51462"/>
    </source>
</evidence>
<proteinExistence type="predicted"/>
<dbReference type="InterPro" id="IPR000086">
    <property type="entry name" value="NUDIX_hydrolase_dom"/>
</dbReference>
<dbReference type="InterPro" id="IPR015797">
    <property type="entry name" value="NUDIX_hydrolase-like_dom_sf"/>
</dbReference>
<keyword evidence="4" id="KW-1185">Reference proteome</keyword>
<sequence length="429" mass="46059">MASLAQAHGRAKVKGKPSPWRPPVRRRASSYVVQAKYAVGYVADCLKHPERETWRAAGVLPYMFGEDDELRVLLIKQEGGLPSSFRQLRRHGAWNLLGGKRDAKDESAEATALREMTEETGGLLNPDDVPDGFQTVVWHPLGRYAAFPYHVKGKADLPELYASWRKDGGACAGGRNTIEMRWIPLADLNEPNRRKMHGASMRNNGVNAQRRQIEVATQSSTSLGACSSSEDTADGRTAASLHVGQEVERPDTHTSAQPELESPHMPDKAGREPGNKVQAADVDATGTSLVLEPDDRAEVAQDEPAGASAVAEGAVLGAAAAKPTPEVLSGEVAAALGVGAEAASMLAEDLFGLPSSRLNLPETLSEASGGAWTCWPKPTQARAGPAVPDLTAVEYLREGRAAYRQMKCALLEEYGLDSEAYRTDTGSQW</sequence>
<name>A0AAW1QFU7_9CHLO</name>
<dbReference type="Pfam" id="PF00293">
    <property type="entry name" value="NUDIX"/>
    <property type="match status" value="1"/>
</dbReference>